<dbReference type="Pfam" id="PF02319">
    <property type="entry name" value="WHD_E2F_TDP"/>
    <property type="match status" value="2"/>
</dbReference>
<dbReference type="OMA" id="HNTENRK"/>
<evidence type="ECO:0000256" key="7">
    <source>
        <dbReference type="ARBA" id="ARBA00023242"/>
    </source>
</evidence>
<dbReference type="InterPro" id="IPR036390">
    <property type="entry name" value="WH_DNA-bd_sf"/>
</dbReference>
<protein>
    <recommendedName>
        <fullName evidence="11">E2F/DP family winged-helix DNA-binding domain-containing protein</fullName>
    </recommendedName>
</protein>
<dbReference type="GO" id="GO:0090575">
    <property type="term" value="C:RNA polymerase II transcription regulator complex"/>
    <property type="evidence" value="ECO:0007669"/>
    <property type="project" value="TreeGrafter"/>
</dbReference>
<dbReference type="Gene3D" id="1.10.10.10">
    <property type="entry name" value="Winged helix-like DNA-binding domain superfamily/Winged helix DNA-binding domain"/>
    <property type="match status" value="2"/>
</dbReference>
<feature type="domain" description="E2F/DP family winged-helix DNA-binding" evidence="11">
    <location>
        <begin position="26"/>
        <end position="91"/>
    </location>
</feature>
<dbReference type="InterPro" id="IPR015633">
    <property type="entry name" value="E2F"/>
</dbReference>
<reference evidence="12 13" key="1">
    <citation type="journal article" date="2021" name="Nat. Plants">
        <title>The Taxus genome provides insights into paclitaxel biosynthesis.</title>
        <authorList>
            <person name="Xiong X."/>
            <person name="Gou J."/>
            <person name="Liao Q."/>
            <person name="Li Y."/>
            <person name="Zhou Q."/>
            <person name="Bi G."/>
            <person name="Li C."/>
            <person name="Du R."/>
            <person name="Wang X."/>
            <person name="Sun T."/>
            <person name="Guo L."/>
            <person name="Liang H."/>
            <person name="Lu P."/>
            <person name="Wu Y."/>
            <person name="Zhang Z."/>
            <person name="Ro D.K."/>
            <person name="Shang Y."/>
            <person name="Huang S."/>
            <person name="Yan J."/>
        </authorList>
    </citation>
    <scope>NUCLEOTIDE SEQUENCE [LARGE SCALE GENOMIC DNA]</scope>
    <source>
        <strain evidence="12">Ta-2019</strain>
    </source>
</reference>
<evidence type="ECO:0000256" key="10">
    <source>
        <dbReference type="SAM" id="MobiDB-lite"/>
    </source>
</evidence>
<organism evidence="12 13">
    <name type="scientific">Taxus chinensis</name>
    <name type="common">Chinese yew</name>
    <name type="synonym">Taxus wallichiana var. chinensis</name>
    <dbReference type="NCBI Taxonomy" id="29808"/>
    <lineage>
        <taxon>Eukaryota</taxon>
        <taxon>Viridiplantae</taxon>
        <taxon>Streptophyta</taxon>
        <taxon>Embryophyta</taxon>
        <taxon>Tracheophyta</taxon>
        <taxon>Spermatophyta</taxon>
        <taxon>Pinopsida</taxon>
        <taxon>Pinidae</taxon>
        <taxon>Conifers II</taxon>
        <taxon>Cupressales</taxon>
        <taxon>Taxaceae</taxon>
        <taxon>Taxus</taxon>
    </lineage>
</organism>
<evidence type="ECO:0000256" key="1">
    <source>
        <dbReference type="ARBA" id="ARBA00004123"/>
    </source>
</evidence>
<feature type="domain" description="E2F/DP family winged-helix DNA-binding" evidence="11">
    <location>
        <begin position="183"/>
        <end position="263"/>
    </location>
</feature>
<dbReference type="SMART" id="SM01372">
    <property type="entry name" value="E2F_TDP"/>
    <property type="match status" value="2"/>
</dbReference>
<evidence type="ECO:0000313" key="13">
    <source>
        <dbReference type="Proteomes" id="UP000824469"/>
    </source>
</evidence>
<keyword evidence="8" id="KW-0131">Cell cycle</keyword>
<dbReference type="FunFam" id="1.10.10.10:FF:000295">
    <property type="entry name" value="E2F transcription factor-like E2FE"/>
    <property type="match status" value="1"/>
</dbReference>
<keyword evidence="6 9" id="KW-0804">Transcription</keyword>
<gene>
    <name evidence="12" type="ORF">KI387_012289</name>
</gene>
<evidence type="ECO:0000256" key="4">
    <source>
        <dbReference type="ARBA" id="ARBA00023015"/>
    </source>
</evidence>
<evidence type="ECO:0000256" key="6">
    <source>
        <dbReference type="ARBA" id="ARBA00023163"/>
    </source>
</evidence>
<name>A0AA38CJJ6_TAXCH</name>
<dbReference type="AlphaFoldDB" id="A0AA38CJJ6"/>
<dbReference type="FunFam" id="1.10.10.10:FF:000073">
    <property type="entry name" value="E2F transcription factor 8"/>
    <property type="match status" value="1"/>
</dbReference>
<feature type="compositionally biased region" description="Basic and acidic residues" evidence="10">
    <location>
        <begin position="410"/>
        <end position="420"/>
    </location>
</feature>
<evidence type="ECO:0000256" key="2">
    <source>
        <dbReference type="ARBA" id="ARBA00010940"/>
    </source>
</evidence>
<dbReference type="Proteomes" id="UP000824469">
    <property type="component" value="Unassembled WGS sequence"/>
</dbReference>
<feature type="region of interest" description="Disordered" evidence="10">
    <location>
        <begin position="513"/>
        <end position="535"/>
    </location>
</feature>
<keyword evidence="5 9" id="KW-0238">DNA-binding</keyword>
<feature type="region of interest" description="Disordered" evidence="10">
    <location>
        <begin position="135"/>
        <end position="165"/>
    </location>
</feature>
<feature type="compositionally biased region" description="Polar residues" evidence="10">
    <location>
        <begin position="155"/>
        <end position="165"/>
    </location>
</feature>
<dbReference type="SUPFAM" id="SSF46785">
    <property type="entry name" value="Winged helix' DNA-binding domain"/>
    <property type="match status" value="2"/>
</dbReference>
<comment type="caution">
    <text evidence="12">The sequence shown here is derived from an EMBL/GenBank/DDBJ whole genome shotgun (WGS) entry which is preliminary data.</text>
</comment>
<keyword evidence="4 9" id="KW-0805">Transcription regulation</keyword>
<proteinExistence type="inferred from homology"/>
<comment type="similarity">
    <text evidence="2 9">Belongs to the E2F/DP family.</text>
</comment>
<comment type="subcellular location">
    <subcellularLocation>
        <location evidence="1 9">Nucleus</location>
    </subcellularLocation>
</comment>
<dbReference type="EMBL" id="JAHRHJ020000009">
    <property type="protein sequence ID" value="KAH9300706.1"/>
    <property type="molecule type" value="Genomic_DNA"/>
</dbReference>
<dbReference type="InterPro" id="IPR036388">
    <property type="entry name" value="WH-like_DNA-bd_sf"/>
</dbReference>
<evidence type="ECO:0000259" key="11">
    <source>
        <dbReference type="SMART" id="SM01372"/>
    </source>
</evidence>
<evidence type="ECO:0000256" key="5">
    <source>
        <dbReference type="ARBA" id="ARBA00023125"/>
    </source>
</evidence>
<keyword evidence="3" id="KW-0678">Repressor</keyword>
<dbReference type="PANTHER" id="PTHR12081:SF7">
    <property type="entry name" value="TRANSCRIPTION FACTOR EFL-3"/>
    <property type="match status" value="1"/>
</dbReference>
<dbReference type="GO" id="GO:0000978">
    <property type="term" value="F:RNA polymerase II cis-regulatory region sequence-specific DNA binding"/>
    <property type="evidence" value="ECO:0007669"/>
    <property type="project" value="InterPro"/>
</dbReference>
<dbReference type="InterPro" id="IPR003316">
    <property type="entry name" value="E2F_WHTH_DNA-bd_dom"/>
</dbReference>
<keyword evidence="13" id="KW-1185">Reference proteome</keyword>
<evidence type="ECO:0000256" key="9">
    <source>
        <dbReference type="RuleBase" id="RU003796"/>
    </source>
</evidence>
<feature type="non-terminal residue" evidence="12">
    <location>
        <position position="535"/>
    </location>
</feature>
<evidence type="ECO:0000256" key="3">
    <source>
        <dbReference type="ARBA" id="ARBA00022491"/>
    </source>
</evidence>
<accession>A0AA38CJJ6</accession>
<sequence>KILVAEKCAEMSSFCDSEGKPQAYNRKEKSLGLLCVNFLNHYTQEKVDSIGLDEAACRLGVERRRIYDIVNVLESVGVLVRKAKNRYTWKGYEGIPKFLEKLREAALEGEDLKGVKNLADLSEIKMNNVRVCSVSEDDEEDNSSNENRPPLGNVKRQTANHTLNKNSPVSVFTEASKARVDCRREKSLGLLTQKFVQLFLVTEAQIVSLEDAARLLLGGCKESAKLKTKVRRLYDIANILSSLNLIEKTHSAENRKPAFKWLGAKDSAKYISEMGSRKRQFGAVLSPNTNTVAGPKTKRGRPFNKESLEAPAKRCSTLKPLQSRCINVNAGGAVYNPVALYPRQRQASPIPVPVPVPDMAVSAPKLPTSLTLGTCGGWREWTTTDSRKSSEQTLKNNASGSGSGSGSETRSSHCLEDSNLDRPGISSKNGASSAFSFGPFCPFRLQQQCLASISSSSQSEESKDGECFSQKHARTTPFPLHYQNEALDQMFVHYMNAWKAWYLQVATSTTANATSAAPSPTPPAQEPCDSTSEDI</sequence>
<dbReference type="GO" id="GO:0000981">
    <property type="term" value="F:DNA-binding transcription factor activity, RNA polymerase II-specific"/>
    <property type="evidence" value="ECO:0007669"/>
    <property type="project" value="TreeGrafter"/>
</dbReference>
<keyword evidence="7 9" id="KW-0539">Nucleus</keyword>
<evidence type="ECO:0000256" key="8">
    <source>
        <dbReference type="ARBA" id="ARBA00023306"/>
    </source>
</evidence>
<dbReference type="PANTHER" id="PTHR12081">
    <property type="entry name" value="TRANSCRIPTION FACTOR E2F"/>
    <property type="match status" value="1"/>
</dbReference>
<feature type="region of interest" description="Disordered" evidence="10">
    <location>
        <begin position="381"/>
        <end position="427"/>
    </location>
</feature>
<evidence type="ECO:0000313" key="12">
    <source>
        <dbReference type="EMBL" id="KAH9300706.1"/>
    </source>
</evidence>